<dbReference type="PANTHER" id="PTHR46383:SF2">
    <property type="entry name" value="AMINOTRANSFERASE"/>
    <property type="match status" value="1"/>
</dbReference>
<keyword evidence="3 6" id="KW-0032">Aminotransferase</keyword>
<dbReference type="OrthoDB" id="9803354at2"/>
<dbReference type="PROSITE" id="PS00105">
    <property type="entry name" value="AA_TRANSFER_CLASS_1"/>
    <property type="match status" value="1"/>
</dbReference>
<dbReference type="InterPro" id="IPR004838">
    <property type="entry name" value="NHTrfase_class1_PyrdxlP-BS"/>
</dbReference>
<reference evidence="8 9" key="1">
    <citation type="submission" date="2018-05" db="EMBL/GenBank/DDBJ databases">
        <title>Genomic Encyclopedia of Type Strains, Phase IV (KMG-IV): sequencing the most valuable type-strain genomes for metagenomic binning, comparative biology and taxonomic classification.</title>
        <authorList>
            <person name="Goeker M."/>
        </authorList>
    </citation>
    <scope>NUCLEOTIDE SEQUENCE [LARGE SCALE GENOMIC DNA]</scope>
    <source>
        <strain evidence="8 9">DSM 23606</strain>
    </source>
</reference>
<evidence type="ECO:0000313" key="8">
    <source>
        <dbReference type="EMBL" id="PWV58831.1"/>
    </source>
</evidence>
<dbReference type="InterPro" id="IPR015424">
    <property type="entry name" value="PyrdxlP-dep_Trfase"/>
</dbReference>
<dbReference type="GO" id="GO:0008483">
    <property type="term" value="F:transaminase activity"/>
    <property type="evidence" value="ECO:0007669"/>
    <property type="project" value="UniProtKB-KW"/>
</dbReference>
<proteinExistence type="inferred from homology"/>
<evidence type="ECO:0000256" key="5">
    <source>
        <dbReference type="ARBA" id="ARBA00022898"/>
    </source>
</evidence>
<dbReference type="InterPro" id="IPR050596">
    <property type="entry name" value="AspAT/PAT-like"/>
</dbReference>
<evidence type="ECO:0000256" key="6">
    <source>
        <dbReference type="RuleBase" id="RU000481"/>
    </source>
</evidence>
<dbReference type="RefSeq" id="WP_110020027.1">
    <property type="nucleotide sequence ID" value="NZ_QGTJ01000013.1"/>
</dbReference>
<comment type="similarity">
    <text evidence="2 6">Belongs to the class-I pyridoxal-phosphate-dependent aminotransferase family.</text>
</comment>
<dbReference type="InterPro" id="IPR004839">
    <property type="entry name" value="Aminotransferase_I/II_large"/>
</dbReference>
<protein>
    <recommendedName>
        <fullName evidence="6">Aminotransferase</fullName>
        <ecNumber evidence="6">2.6.1.-</ecNumber>
    </recommendedName>
</protein>
<dbReference type="NCBIfam" id="NF006514">
    <property type="entry name" value="PRK08960.1"/>
    <property type="match status" value="1"/>
</dbReference>
<evidence type="ECO:0000256" key="4">
    <source>
        <dbReference type="ARBA" id="ARBA00022679"/>
    </source>
</evidence>
<sequence length="389" mass="42218">MPVVYPRVARRMADIAPFHVMELLARAQQLAATGRSIIHMEVGEPDFSTAAPIVAAGRQALAEGRTGYTSACGLPALREAIAANYARRHGVDVDPGCIVVTPGASGALLLAAGVLMNPGERCLLADPTYPCNRHFLRFCEGEAVGIPVGADTAFQLTPELVDQHWDAQTRAVMLASPANPTGTLVPPAVMQGIREIVRAHGGALIVDEIYHGLVYDEPAVTALAGGDDVFVVNSFSKYYGMTGWRLGWLVAPPPCVRDVEKLMQNLLIAAPTPAQYAALAAFTPEAEAIFEERRLAFRQRRDFLVPALRAIGFEVPVMPQGAFYVYADASRFTDDSYSFCFRVLEETGVAITPGIDFGEYQAGRYVRFAYTTSLEALQDGVDRLQRFLH</sequence>
<dbReference type="EC" id="2.6.1.-" evidence="6"/>
<organism evidence="8 9">
    <name type="scientific">Plasticicumulans acidivorans</name>
    <dbReference type="NCBI Taxonomy" id="886464"/>
    <lineage>
        <taxon>Bacteria</taxon>
        <taxon>Pseudomonadati</taxon>
        <taxon>Pseudomonadota</taxon>
        <taxon>Gammaproteobacteria</taxon>
        <taxon>Candidatus Competibacteraceae</taxon>
        <taxon>Plasticicumulans</taxon>
    </lineage>
</organism>
<evidence type="ECO:0000256" key="2">
    <source>
        <dbReference type="ARBA" id="ARBA00007441"/>
    </source>
</evidence>
<dbReference type="SUPFAM" id="SSF53383">
    <property type="entry name" value="PLP-dependent transferases"/>
    <property type="match status" value="1"/>
</dbReference>
<dbReference type="InterPro" id="IPR015421">
    <property type="entry name" value="PyrdxlP-dep_Trfase_major"/>
</dbReference>
<keyword evidence="4 6" id="KW-0808">Transferase</keyword>
<dbReference type="Proteomes" id="UP000246569">
    <property type="component" value="Unassembled WGS sequence"/>
</dbReference>
<comment type="cofactor">
    <cofactor evidence="1 6">
        <name>pyridoxal 5'-phosphate</name>
        <dbReference type="ChEBI" id="CHEBI:597326"/>
    </cofactor>
</comment>
<gene>
    <name evidence="8" type="ORF">C7443_11311</name>
</gene>
<evidence type="ECO:0000313" key="9">
    <source>
        <dbReference type="Proteomes" id="UP000246569"/>
    </source>
</evidence>
<dbReference type="GO" id="GO:0030170">
    <property type="term" value="F:pyridoxal phosphate binding"/>
    <property type="evidence" value="ECO:0007669"/>
    <property type="project" value="InterPro"/>
</dbReference>
<name>A0A317MR92_9GAMM</name>
<dbReference type="CDD" id="cd00609">
    <property type="entry name" value="AAT_like"/>
    <property type="match status" value="1"/>
</dbReference>
<dbReference type="Gene3D" id="3.40.640.10">
    <property type="entry name" value="Type I PLP-dependent aspartate aminotransferase-like (Major domain)"/>
    <property type="match status" value="1"/>
</dbReference>
<dbReference type="NCBIfam" id="NF005601">
    <property type="entry name" value="PRK07337.1"/>
    <property type="match status" value="1"/>
</dbReference>
<feature type="domain" description="Aminotransferase class I/classII large" evidence="7">
    <location>
        <begin position="37"/>
        <end position="384"/>
    </location>
</feature>
<evidence type="ECO:0000256" key="1">
    <source>
        <dbReference type="ARBA" id="ARBA00001933"/>
    </source>
</evidence>
<dbReference type="PANTHER" id="PTHR46383">
    <property type="entry name" value="ASPARTATE AMINOTRANSFERASE"/>
    <property type="match status" value="1"/>
</dbReference>
<dbReference type="Pfam" id="PF00155">
    <property type="entry name" value="Aminotran_1_2"/>
    <property type="match status" value="1"/>
</dbReference>
<evidence type="ECO:0000259" key="7">
    <source>
        <dbReference type="Pfam" id="PF00155"/>
    </source>
</evidence>
<dbReference type="EMBL" id="QGTJ01000013">
    <property type="protein sequence ID" value="PWV58831.1"/>
    <property type="molecule type" value="Genomic_DNA"/>
</dbReference>
<accession>A0A317MR92</accession>
<comment type="caution">
    <text evidence="8">The sequence shown here is derived from an EMBL/GenBank/DDBJ whole genome shotgun (WGS) entry which is preliminary data.</text>
</comment>
<keyword evidence="9" id="KW-1185">Reference proteome</keyword>
<evidence type="ECO:0000256" key="3">
    <source>
        <dbReference type="ARBA" id="ARBA00022576"/>
    </source>
</evidence>
<dbReference type="AlphaFoldDB" id="A0A317MR92"/>
<dbReference type="GO" id="GO:0006520">
    <property type="term" value="P:amino acid metabolic process"/>
    <property type="evidence" value="ECO:0007669"/>
    <property type="project" value="InterPro"/>
</dbReference>
<keyword evidence="5" id="KW-0663">Pyridoxal phosphate</keyword>